<dbReference type="GO" id="GO:0000272">
    <property type="term" value="P:polysaccharide catabolic process"/>
    <property type="evidence" value="ECO:0007669"/>
    <property type="project" value="UniProtKB-KW"/>
</dbReference>
<dbReference type="EMBL" id="CP015163">
    <property type="protein sequence ID" value="AXB41815.1"/>
    <property type="molecule type" value="Genomic_DNA"/>
</dbReference>
<dbReference type="GO" id="GO:0016798">
    <property type="term" value="F:hydrolase activity, acting on glycosyl bonds"/>
    <property type="evidence" value="ECO:0007669"/>
    <property type="project" value="UniProtKB-KW"/>
</dbReference>
<dbReference type="RefSeq" id="WP_113691077.1">
    <property type="nucleotide sequence ID" value="NZ_CP015163.1"/>
</dbReference>
<dbReference type="CDD" id="cd00063">
    <property type="entry name" value="FN3"/>
    <property type="match status" value="1"/>
</dbReference>
<dbReference type="Pfam" id="PF00041">
    <property type="entry name" value="fn3"/>
    <property type="match status" value="1"/>
</dbReference>
<dbReference type="InterPro" id="IPR003961">
    <property type="entry name" value="FN3_dom"/>
</dbReference>
<keyword evidence="6" id="KW-1185">Reference proteome</keyword>
<dbReference type="OrthoDB" id="3405767at2"/>
<accession>A0A344L191</accession>
<dbReference type="InterPro" id="IPR013783">
    <property type="entry name" value="Ig-like_fold"/>
</dbReference>
<evidence type="ECO:0000313" key="6">
    <source>
        <dbReference type="Proteomes" id="UP000250434"/>
    </source>
</evidence>
<keyword evidence="1" id="KW-0378">Hydrolase</keyword>
<dbReference type="Gene3D" id="2.60.40.10">
    <property type="entry name" value="Immunoglobulins"/>
    <property type="match status" value="1"/>
</dbReference>
<dbReference type="SMART" id="SM00060">
    <property type="entry name" value="FN3"/>
    <property type="match status" value="1"/>
</dbReference>
<keyword evidence="2" id="KW-0119">Carbohydrate metabolism</keyword>
<protein>
    <recommendedName>
        <fullName evidence="4">Fibronectin type-III domain-containing protein</fullName>
    </recommendedName>
</protein>
<name>A0A344L191_9PSEU</name>
<feature type="domain" description="Fibronectin type-III" evidence="4">
    <location>
        <begin position="418"/>
        <end position="512"/>
    </location>
</feature>
<evidence type="ECO:0000313" key="5">
    <source>
        <dbReference type="EMBL" id="AXB41815.1"/>
    </source>
</evidence>
<dbReference type="InterPro" id="IPR036116">
    <property type="entry name" value="FN3_sf"/>
</dbReference>
<dbReference type="Proteomes" id="UP000250434">
    <property type="component" value="Chromosome"/>
</dbReference>
<reference evidence="5 6" key="1">
    <citation type="submission" date="2016-04" db="EMBL/GenBank/DDBJ databases">
        <title>Complete genome sequence and analysis of deep-sea sediment isolate, Amycolatopsis sp. WP1.</title>
        <authorList>
            <person name="Wang H."/>
            <person name="Chen S."/>
            <person name="Wu Q."/>
        </authorList>
    </citation>
    <scope>NUCLEOTIDE SEQUENCE [LARGE SCALE GENOMIC DNA]</scope>
    <source>
        <strain evidence="5 6">WP1</strain>
    </source>
</reference>
<sequence length="605" mass="62183">MRKKLAWWRGRSPLVITVVAVVTAAGLALSGAARPEGGVDFFQSGHWVFNSVLGTVFHIDGASRNIDAQLGLPGADPGSQVVQGETGGYVVGGNRIIEFGKSDLAVGKVTAPAAQERPVALEIAGGPYLVYRNAGQIVRLGDEHTTISAGGSLGDPVSTSAGSVWVHHQGTNSLCELARDADRLACPTNAPSGHTGGLTVVADRPVFVDTSTDTAHPIEGGKFGEGTALGVDVPPSARFASTDVGGRIAVLDSAGKRMHLVDTTPAKTRPITVDLPAGDYSAVASSGQAVVLLDRARNTVLTYDRDGRPRQSTPVPPGEPRLARGEDSRVYVDSADGGHVLVVDNNGAVNPVQVAGNERPTPSPPPPAAQTPPPPTAPPAQQQQQQPPPPQQQRTNPPAQPKPPPAKPQTPAPKPASPPGAPPGVKATAGNAAITVNWGAASPNGGAVSNYHIAWSSSAGSGEKTVGGGVRSTTLSGLTNNATYVITVTAQNSAGRGQGAQSGAVTPKSPRTITVSRGESEAYGDGCSLPDCAKMRVVATGFDPNTEYDFNPFSTAEGYKNPGSGQTTDKNGSVTFEAFHFDQVGESVWVIADGVESNRFTWPPG</sequence>
<feature type="region of interest" description="Disordered" evidence="3">
    <location>
        <begin position="304"/>
        <end position="329"/>
    </location>
</feature>
<evidence type="ECO:0000256" key="3">
    <source>
        <dbReference type="SAM" id="MobiDB-lite"/>
    </source>
</evidence>
<dbReference type="SUPFAM" id="SSF49265">
    <property type="entry name" value="Fibronectin type III"/>
    <property type="match status" value="1"/>
</dbReference>
<keyword evidence="2" id="KW-0624">Polysaccharide degradation</keyword>
<dbReference type="SUPFAM" id="SSF63829">
    <property type="entry name" value="Calcium-dependent phosphotriesterase"/>
    <property type="match status" value="1"/>
</dbReference>
<dbReference type="AlphaFoldDB" id="A0A344L191"/>
<feature type="region of interest" description="Disordered" evidence="3">
    <location>
        <begin position="351"/>
        <end position="428"/>
    </location>
</feature>
<dbReference type="KEGG" id="aab:A4R43_04135"/>
<evidence type="ECO:0000256" key="2">
    <source>
        <dbReference type="ARBA" id="ARBA00023326"/>
    </source>
</evidence>
<dbReference type="PROSITE" id="PS50853">
    <property type="entry name" value="FN3"/>
    <property type="match status" value="1"/>
</dbReference>
<evidence type="ECO:0000256" key="1">
    <source>
        <dbReference type="ARBA" id="ARBA00023295"/>
    </source>
</evidence>
<feature type="compositionally biased region" description="Pro residues" evidence="3">
    <location>
        <begin position="361"/>
        <end position="378"/>
    </location>
</feature>
<keyword evidence="1" id="KW-0326">Glycosidase</keyword>
<feature type="compositionally biased region" description="Pro residues" evidence="3">
    <location>
        <begin position="398"/>
        <end position="422"/>
    </location>
</feature>
<proteinExistence type="predicted"/>
<gene>
    <name evidence="5" type="ORF">A4R43_04135</name>
</gene>
<evidence type="ECO:0000259" key="4">
    <source>
        <dbReference type="PROSITE" id="PS50853"/>
    </source>
</evidence>
<organism evidence="5 6">
    <name type="scientific">Amycolatopsis albispora</name>
    <dbReference type="NCBI Taxonomy" id="1804986"/>
    <lineage>
        <taxon>Bacteria</taxon>
        <taxon>Bacillati</taxon>
        <taxon>Actinomycetota</taxon>
        <taxon>Actinomycetes</taxon>
        <taxon>Pseudonocardiales</taxon>
        <taxon>Pseudonocardiaceae</taxon>
        <taxon>Amycolatopsis</taxon>
    </lineage>
</organism>